<proteinExistence type="predicted"/>
<protein>
    <recommendedName>
        <fullName evidence="3">PIN domain-containing protein</fullName>
    </recommendedName>
</protein>
<evidence type="ECO:0008006" key="3">
    <source>
        <dbReference type="Google" id="ProtNLM"/>
    </source>
</evidence>
<dbReference type="Proteomes" id="UP000007058">
    <property type="component" value="Chromosome"/>
</dbReference>
<evidence type="ECO:0000313" key="1">
    <source>
        <dbReference type="EMBL" id="BAE53236.1"/>
    </source>
</evidence>
<dbReference type="STRING" id="342108.amb4432"/>
<dbReference type="KEGG" id="mag:amb4432"/>
<dbReference type="EMBL" id="AP007255">
    <property type="protein sequence ID" value="BAE53236.1"/>
    <property type="molecule type" value="Genomic_DNA"/>
</dbReference>
<keyword evidence="2" id="KW-1185">Reference proteome</keyword>
<name>Q2VYT9_PARM1</name>
<dbReference type="AlphaFoldDB" id="Q2VYT9"/>
<dbReference type="HOGENOM" id="CLU_1297954_0_0_5"/>
<gene>
    <name evidence="1" type="ordered locus">amb4432</name>
</gene>
<accession>Q2VYT9</accession>
<reference evidence="1 2" key="1">
    <citation type="journal article" date="2005" name="DNA Res.">
        <title>Complete genome sequence of the facultative anaerobic magnetotactic bacterium Magnetospirillum sp. strain AMB-1.</title>
        <authorList>
            <person name="Matsunaga T."/>
            <person name="Okamura Y."/>
            <person name="Fukuda Y."/>
            <person name="Wahyudi A.T."/>
            <person name="Murase Y."/>
            <person name="Takeyama H."/>
        </authorList>
    </citation>
    <scope>NUCLEOTIDE SEQUENCE [LARGE SCALE GENOMIC DNA]</scope>
    <source>
        <strain evidence="2">ATCC 700264 / AMB-1</strain>
    </source>
</reference>
<evidence type="ECO:0000313" key="2">
    <source>
        <dbReference type="Proteomes" id="UP000007058"/>
    </source>
</evidence>
<organism evidence="1 2">
    <name type="scientific">Paramagnetospirillum magneticum (strain ATCC 700264 / AMB-1)</name>
    <name type="common">Magnetospirillum magneticum</name>
    <dbReference type="NCBI Taxonomy" id="342108"/>
    <lineage>
        <taxon>Bacteria</taxon>
        <taxon>Pseudomonadati</taxon>
        <taxon>Pseudomonadota</taxon>
        <taxon>Alphaproteobacteria</taxon>
        <taxon>Rhodospirillales</taxon>
        <taxon>Magnetospirillaceae</taxon>
        <taxon>Paramagnetospirillum</taxon>
    </lineage>
</organism>
<sequence length="206" mass="22520">MGLMGELHAFFDKDVFIKLACCDLWEEALEVLGVTHPYRLASATALGSKTALRRMAVDDALRAAVTERLQKMAEQVPVMPKGWVEAVVTTDLYNKMIFHEGIDSGEAEIALVALHCEHDNKLVTGDKRFLAAMADAFPGEFGRLKPVVVTFEHCLLAICEAKGYEHVRERLVAAKGCDGSLKNAVGSDGQAGYESFKEAMLSFTPV</sequence>